<reference evidence="3" key="2">
    <citation type="submission" date="2024-10" db="UniProtKB">
        <authorList>
            <consortium name="EnsemblProtists"/>
        </authorList>
    </citation>
    <scope>IDENTIFICATION</scope>
</reference>
<feature type="region of interest" description="Disordered" evidence="1">
    <location>
        <begin position="190"/>
        <end position="233"/>
    </location>
</feature>
<evidence type="ECO:0000313" key="4">
    <source>
        <dbReference type="Proteomes" id="UP000013827"/>
    </source>
</evidence>
<feature type="transmembrane region" description="Helical" evidence="2">
    <location>
        <begin position="318"/>
        <end position="338"/>
    </location>
</feature>
<feature type="transmembrane region" description="Helical" evidence="2">
    <location>
        <begin position="381"/>
        <end position="400"/>
    </location>
</feature>
<reference evidence="4" key="1">
    <citation type="journal article" date="2013" name="Nature">
        <title>Pan genome of the phytoplankton Emiliania underpins its global distribution.</title>
        <authorList>
            <person name="Read B.A."/>
            <person name="Kegel J."/>
            <person name="Klute M.J."/>
            <person name="Kuo A."/>
            <person name="Lefebvre S.C."/>
            <person name="Maumus F."/>
            <person name="Mayer C."/>
            <person name="Miller J."/>
            <person name="Monier A."/>
            <person name="Salamov A."/>
            <person name="Young J."/>
            <person name="Aguilar M."/>
            <person name="Claverie J.M."/>
            <person name="Frickenhaus S."/>
            <person name="Gonzalez K."/>
            <person name="Herman E.K."/>
            <person name="Lin Y.C."/>
            <person name="Napier J."/>
            <person name="Ogata H."/>
            <person name="Sarno A.F."/>
            <person name="Shmutz J."/>
            <person name="Schroeder D."/>
            <person name="de Vargas C."/>
            <person name="Verret F."/>
            <person name="von Dassow P."/>
            <person name="Valentin K."/>
            <person name="Van de Peer Y."/>
            <person name="Wheeler G."/>
            <person name="Dacks J.B."/>
            <person name="Delwiche C.F."/>
            <person name="Dyhrman S.T."/>
            <person name="Glockner G."/>
            <person name="John U."/>
            <person name="Richards T."/>
            <person name="Worden A.Z."/>
            <person name="Zhang X."/>
            <person name="Grigoriev I.V."/>
            <person name="Allen A.E."/>
            <person name="Bidle K."/>
            <person name="Borodovsky M."/>
            <person name="Bowler C."/>
            <person name="Brownlee C."/>
            <person name="Cock J.M."/>
            <person name="Elias M."/>
            <person name="Gladyshev V.N."/>
            <person name="Groth M."/>
            <person name="Guda C."/>
            <person name="Hadaegh A."/>
            <person name="Iglesias-Rodriguez M.D."/>
            <person name="Jenkins J."/>
            <person name="Jones B.M."/>
            <person name="Lawson T."/>
            <person name="Leese F."/>
            <person name="Lindquist E."/>
            <person name="Lobanov A."/>
            <person name="Lomsadze A."/>
            <person name="Malik S.B."/>
            <person name="Marsh M.E."/>
            <person name="Mackinder L."/>
            <person name="Mock T."/>
            <person name="Mueller-Roeber B."/>
            <person name="Pagarete A."/>
            <person name="Parker M."/>
            <person name="Probert I."/>
            <person name="Quesneville H."/>
            <person name="Raines C."/>
            <person name="Rensing S.A."/>
            <person name="Riano-Pachon D.M."/>
            <person name="Richier S."/>
            <person name="Rokitta S."/>
            <person name="Shiraiwa Y."/>
            <person name="Soanes D.M."/>
            <person name="van der Giezen M."/>
            <person name="Wahlund T.M."/>
            <person name="Williams B."/>
            <person name="Wilson W."/>
            <person name="Wolfe G."/>
            <person name="Wurch L.L."/>
        </authorList>
    </citation>
    <scope>NUCLEOTIDE SEQUENCE</scope>
</reference>
<evidence type="ECO:0008006" key="5">
    <source>
        <dbReference type="Google" id="ProtNLM"/>
    </source>
</evidence>
<organism evidence="3 4">
    <name type="scientific">Emiliania huxleyi (strain CCMP1516)</name>
    <dbReference type="NCBI Taxonomy" id="280463"/>
    <lineage>
        <taxon>Eukaryota</taxon>
        <taxon>Haptista</taxon>
        <taxon>Haptophyta</taxon>
        <taxon>Prymnesiophyceae</taxon>
        <taxon>Isochrysidales</taxon>
        <taxon>Noelaerhabdaceae</taxon>
        <taxon>Emiliania</taxon>
    </lineage>
</organism>
<sequence>MCPGMAAEALRLGDASAEKVEQDLASPMGLLGTEQPIGRSSIVVKFCASCQHHGLWVPVERVRVLPPTVRLDNTASNGVWSTAHTNTVPPYRVCNQTRRCTGPRVVIFSEPPPSETPESAVSAASDLGGVMGWPLGTVSAELMAAAASTANVSGQPGSQTWDAIPEQWNTSRNEHGALGLHMKLAHGTLVPEDRRRKVPRRTAREPAPPAAASSDASTSAMPPPAVPAFSAAPPLPLPADPTEGYDLDFLDSVLSEDAEGGDGLWGGWNGFYVAAALVAALAAMLSGFEGYTCAFAFAAAGCFSGVTLLVGRPRVTALVAIGSLVALPAVRVGIKLFLRSPTEVDETIRCAATSPLGISVACAMVGAIIGSQRGVAYRHKVRAVGLYIILSIVDLGYGARVSGNDAVFHPRFSVPYIFAPIVGGFTVVARAVGRGRERRLPRDYIYA</sequence>
<name>A0A0D3K8H9_EMIH1</name>
<dbReference type="AlphaFoldDB" id="A0A0D3K8H9"/>
<keyword evidence="2" id="KW-0472">Membrane</keyword>
<evidence type="ECO:0000256" key="2">
    <source>
        <dbReference type="SAM" id="Phobius"/>
    </source>
</evidence>
<dbReference type="GeneID" id="17277336"/>
<dbReference type="HOGENOM" id="CLU_613155_0_0_1"/>
<dbReference type="RefSeq" id="XP_005784493.1">
    <property type="nucleotide sequence ID" value="XM_005784436.1"/>
</dbReference>
<dbReference type="EnsemblProtists" id="EOD32064">
    <property type="protein sequence ID" value="EOD32064"/>
    <property type="gene ID" value="EMIHUDRAFT_202628"/>
</dbReference>
<dbReference type="PaxDb" id="2903-EOD32064"/>
<evidence type="ECO:0000313" key="3">
    <source>
        <dbReference type="EnsemblProtists" id="EOD32064"/>
    </source>
</evidence>
<feature type="compositionally biased region" description="Low complexity" evidence="1">
    <location>
        <begin position="210"/>
        <end position="220"/>
    </location>
</feature>
<accession>A0A0D3K8H9</accession>
<evidence type="ECO:0000256" key="1">
    <source>
        <dbReference type="SAM" id="MobiDB-lite"/>
    </source>
</evidence>
<dbReference type="KEGG" id="ehx:EMIHUDRAFT_202628"/>
<keyword evidence="2" id="KW-1133">Transmembrane helix</keyword>
<feature type="transmembrane region" description="Helical" evidence="2">
    <location>
        <begin position="412"/>
        <end position="432"/>
    </location>
</feature>
<keyword evidence="2" id="KW-0812">Transmembrane</keyword>
<feature type="transmembrane region" description="Helical" evidence="2">
    <location>
        <begin position="350"/>
        <end position="369"/>
    </location>
</feature>
<feature type="transmembrane region" description="Helical" evidence="2">
    <location>
        <begin position="294"/>
        <end position="311"/>
    </location>
</feature>
<dbReference type="Proteomes" id="UP000013827">
    <property type="component" value="Unassembled WGS sequence"/>
</dbReference>
<protein>
    <recommendedName>
        <fullName evidence="5">DUF4203 domain-containing protein</fullName>
    </recommendedName>
</protein>
<proteinExistence type="predicted"/>
<keyword evidence="4" id="KW-1185">Reference proteome</keyword>